<name>A0A0F9IJ41_9ZZZZ</name>
<evidence type="ECO:0000313" key="1">
    <source>
        <dbReference type="EMBL" id="KKL87272.1"/>
    </source>
</evidence>
<organism evidence="1">
    <name type="scientific">marine sediment metagenome</name>
    <dbReference type="NCBI Taxonomy" id="412755"/>
    <lineage>
        <taxon>unclassified sequences</taxon>
        <taxon>metagenomes</taxon>
        <taxon>ecological metagenomes</taxon>
    </lineage>
</organism>
<proteinExistence type="predicted"/>
<sequence length="101" mass="11750">MTTLWLAWREQLRLKEWQEFSNFLEDYENLLNEHYYGDNCTCLVCSQPCPLCGDKRVGGACPWENYTQETFNQAMDIDAMGGGVHWAECVLIHEHEESKGD</sequence>
<dbReference type="AlphaFoldDB" id="A0A0F9IJ41"/>
<comment type="caution">
    <text evidence="1">The sequence shown here is derived from an EMBL/GenBank/DDBJ whole genome shotgun (WGS) entry which is preliminary data.</text>
</comment>
<dbReference type="EMBL" id="LAZR01020879">
    <property type="protein sequence ID" value="KKL87272.1"/>
    <property type="molecule type" value="Genomic_DNA"/>
</dbReference>
<gene>
    <name evidence="1" type="ORF">LCGC14_1936370</name>
</gene>
<accession>A0A0F9IJ41</accession>
<protein>
    <submittedName>
        <fullName evidence="1">Uncharacterized protein</fullName>
    </submittedName>
</protein>
<reference evidence="1" key="1">
    <citation type="journal article" date="2015" name="Nature">
        <title>Complex archaea that bridge the gap between prokaryotes and eukaryotes.</title>
        <authorList>
            <person name="Spang A."/>
            <person name="Saw J.H."/>
            <person name="Jorgensen S.L."/>
            <person name="Zaremba-Niedzwiedzka K."/>
            <person name="Martijn J."/>
            <person name="Lind A.E."/>
            <person name="van Eijk R."/>
            <person name="Schleper C."/>
            <person name="Guy L."/>
            <person name="Ettema T.J."/>
        </authorList>
    </citation>
    <scope>NUCLEOTIDE SEQUENCE</scope>
</reference>